<accession>A0AAW2N445</accession>
<sequence length="472" mass="54308">MTLDMVVFNKIKIATGEAPLISCISEYDISTSRTWGLWLEEICKTEDLEYSRAKLSKQEIKEISSMSNTHYTTRWSTPKIARGGWHYHVLSDEETESTETTVQTIGHNTLLIRLEHCFQLIYLKVIKLEQCMLQQQAKIQWIKGGDQCSKVFFWRVATRRASIRVFQINDDAGLTITNSDEALASCIISHEDGVRLTRPVSVEEIKLAFFHIAEDKSLGPNVYTTAFYKAAWSVVGGEITRAIMDFFINGRLLKQELFTGYNQQNLPKRCALNVDLQKAYDTVEWDFLFATIRFFGLPEVFIQWVEECVNTPTFSMIEQETAFRYHWHWAELSLFQRGFANNLLLFCEAHDPSIAVFQRELELFAILSRLHLIKSVRMALSTYWVMAFILAKAIIKEIEKRLRSFLSMGTQCGIIGGLQIAYRASKNFEEYIHPMAGNIREAFHHGQAMAEQHRHHISLVPHTSSDALALIL</sequence>
<dbReference type="EMBL" id="JACGWM010000012">
    <property type="protein sequence ID" value="KAL0337719.1"/>
    <property type="molecule type" value="Genomic_DNA"/>
</dbReference>
<proteinExistence type="predicted"/>
<dbReference type="AlphaFoldDB" id="A0AAW2N445"/>
<name>A0AAW2N445_9LAMI</name>
<evidence type="ECO:0000313" key="1">
    <source>
        <dbReference type="EMBL" id="KAL0337719.1"/>
    </source>
</evidence>
<dbReference type="PANTHER" id="PTHR33116">
    <property type="entry name" value="REVERSE TRANSCRIPTASE ZINC-BINDING DOMAIN-CONTAINING PROTEIN-RELATED-RELATED"/>
    <property type="match status" value="1"/>
</dbReference>
<reference evidence="1" key="1">
    <citation type="submission" date="2020-06" db="EMBL/GenBank/DDBJ databases">
        <authorList>
            <person name="Li T."/>
            <person name="Hu X."/>
            <person name="Zhang T."/>
            <person name="Song X."/>
            <person name="Zhang H."/>
            <person name="Dai N."/>
            <person name="Sheng W."/>
            <person name="Hou X."/>
            <person name="Wei L."/>
        </authorList>
    </citation>
    <scope>NUCLEOTIDE SEQUENCE</scope>
    <source>
        <strain evidence="1">KEN8</strain>
        <tissue evidence="1">Leaf</tissue>
    </source>
</reference>
<reference evidence="1" key="2">
    <citation type="journal article" date="2024" name="Plant">
        <title>Genomic evolution and insights into agronomic trait innovations of Sesamum species.</title>
        <authorList>
            <person name="Miao H."/>
            <person name="Wang L."/>
            <person name="Qu L."/>
            <person name="Liu H."/>
            <person name="Sun Y."/>
            <person name="Le M."/>
            <person name="Wang Q."/>
            <person name="Wei S."/>
            <person name="Zheng Y."/>
            <person name="Lin W."/>
            <person name="Duan Y."/>
            <person name="Cao H."/>
            <person name="Xiong S."/>
            <person name="Wang X."/>
            <person name="Wei L."/>
            <person name="Li C."/>
            <person name="Ma Q."/>
            <person name="Ju M."/>
            <person name="Zhao R."/>
            <person name="Li G."/>
            <person name="Mu C."/>
            <person name="Tian Q."/>
            <person name="Mei H."/>
            <person name="Zhang T."/>
            <person name="Gao T."/>
            <person name="Zhang H."/>
        </authorList>
    </citation>
    <scope>NUCLEOTIDE SEQUENCE</scope>
    <source>
        <strain evidence="1">KEN8</strain>
    </source>
</reference>
<protein>
    <recommendedName>
        <fullName evidence="2">Reverse transcriptase domain-containing protein</fullName>
    </recommendedName>
</protein>
<dbReference type="PANTHER" id="PTHR33116:SF84">
    <property type="entry name" value="RNA-DIRECTED DNA POLYMERASE"/>
    <property type="match status" value="1"/>
</dbReference>
<gene>
    <name evidence="1" type="ORF">Scaly_2047000</name>
</gene>
<evidence type="ECO:0008006" key="2">
    <source>
        <dbReference type="Google" id="ProtNLM"/>
    </source>
</evidence>
<comment type="caution">
    <text evidence="1">The sequence shown here is derived from an EMBL/GenBank/DDBJ whole genome shotgun (WGS) entry which is preliminary data.</text>
</comment>
<organism evidence="1">
    <name type="scientific">Sesamum calycinum</name>
    <dbReference type="NCBI Taxonomy" id="2727403"/>
    <lineage>
        <taxon>Eukaryota</taxon>
        <taxon>Viridiplantae</taxon>
        <taxon>Streptophyta</taxon>
        <taxon>Embryophyta</taxon>
        <taxon>Tracheophyta</taxon>
        <taxon>Spermatophyta</taxon>
        <taxon>Magnoliopsida</taxon>
        <taxon>eudicotyledons</taxon>
        <taxon>Gunneridae</taxon>
        <taxon>Pentapetalae</taxon>
        <taxon>asterids</taxon>
        <taxon>lamiids</taxon>
        <taxon>Lamiales</taxon>
        <taxon>Pedaliaceae</taxon>
        <taxon>Sesamum</taxon>
    </lineage>
</organism>